<feature type="domain" description="Yeast cell wall synthesis Kre9/Knh1-like N-terminal" evidence="3">
    <location>
        <begin position="26"/>
        <end position="103"/>
    </location>
</feature>
<keyword evidence="5" id="KW-1185">Reference proteome</keyword>
<dbReference type="AlphaFoldDB" id="A0A9P5RSB1"/>
<dbReference type="EMBL" id="JAAAUQ010000913">
    <property type="protein sequence ID" value="KAF9146324.1"/>
    <property type="molecule type" value="Genomic_DNA"/>
</dbReference>
<dbReference type="Proteomes" id="UP000748756">
    <property type="component" value="Unassembled WGS sequence"/>
</dbReference>
<reference evidence="4" key="1">
    <citation type="journal article" date="2020" name="Fungal Divers.">
        <title>Resolving the Mortierellaceae phylogeny through synthesis of multi-gene phylogenetics and phylogenomics.</title>
        <authorList>
            <person name="Vandepol N."/>
            <person name="Liber J."/>
            <person name="Desiro A."/>
            <person name="Na H."/>
            <person name="Kennedy M."/>
            <person name="Barry K."/>
            <person name="Grigoriev I.V."/>
            <person name="Miller A.N."/>
            <person name="O'Donnell K."/>
            <person name="Stajich J.E."/>
            <person name="Bonito G."/>
        </authorList>
    </citation>
    <scope>NUCLEOTIDE SEQUENCE</scope>
    <source>
        <strain evidence="4">NRRL 6426</strain>
    </source>
</reference>
<dbReference type="PANTHER" id="PTHR40633:SF1">
    <property type="entry name" value="GPI ANCHORED SERINE-THREONINE RICH PROTEIN (AFU_ORTHOLOGUE AFUA_1G03630)"/>
    <property type="match status" value="1"/>
</dbReference>
<dbReference type="InterPro" id="IPR018466">
    <property type="entry name" value="Kre9/Knh1-like_N"/>
</dbReference>
<sequence length="195" mass="19448">MRFSVVVIVATLLSVALADQAYPTAPVATTKWNAGAAVTIKWNLTPPAATTGLKIDLLTGDNPQSQRVVATLGTGAPGATKFAATLPANLKSGFYSIRIGDSYSSYFQIQGEGPLPTGPLPTAVPTPVPTIPTVTTTSAPIAPTRTIAPLPVITTTTPAGAKPTPGTGSGAGFLKAGVVAPVAAAAVAVVMAVAF</sequence>
<accession>A0A9P5RSB1</accession>
<evidence type="ECO:0000256" key="2">
    <source>
        <dbReference type="SAM" id="SignalP"/>
    </source>
</evidence>
<dbReference type="OrthoDB" id="2424799at2759"/>
<evidence type="ECO:0000313" key="4">
    <source>
        <dbReference type="EMBL" id="KAF9146324.1"/>
    </source>
</evidence>
<proteinExistence type="predicted"/>
<dbReference type="PANTHER" id="PTHR40633">
    <property type="entry name" value="MATRIX PROTEIN, PUTATIVE (AFU_ORTHOLOGUE AFUA_8G05410)-RELATED"/>
    <property type="match status" value="1"/>
</dbReference>
<protein>
    <recommendedName>
        <fullName evidence="3">Yeast cell wall synthesis Kre9/Knh1-like N-terminal domain-containing protein</fullName>
    </recommendedName>
</protein>
<comment type="caution">
    <text evidence="4">The sequence shown here is derived from an EMBL/GenBank/DDBJ whole genome shotgun (WGS) entry which is preliminary data.</text>
</comment>
<evidence type="ECO:0000313" key="5">
    <source>
        <dbReference type="Proteomes" id="UP000748756"/>
    </source>
</evidence>
<keyword evidence="1 2" id="KW-0732">Signal</keyword>
<feature type="signal peptide" evidence="2">
    <location>
        <begin position="1"/>
        <end position="18"/>
    </location>
</feature>
<name>A0A9P5RSB1_9FUNG</name>
<evidence type="ECO:0000259" key="3">
    <source>
        <dbReference type="Pfam" id="PF10342"/>
    </source>
</evidence>
<dbReference type="InterPro" id="IPR052982">
    <property type="entry name" value="SRP1/TIP1-like"/>
</dbReference>
<feature type="chain" id="PRO_5040357609" description="Yeast cell wall synthesis Kre9/Knh1-like N-terminal domain-containing protein" evidence="2">
    <location>
        <begin position="19"/>
        <end position="195"/>
    </location>
</feature>
<gene>
    <name evidence="4" type="ORF">BG015_011631</name>
</gene>
<organism evidence="4 5">
    <name type="scientific">Linnemannia schmuckeri</name>
    <dbReference type="NCBI Taxonomy" id="64567"/>
    <lineage>
        <taxon>Eukaryota</taxon>
        <taxon>Fungi</taxon>
        <taxon>Fungi incertae sedis</taxon>
        <taxon>Mucoromycota</taxon>
        <taxon>Mortierellomycotina</taxon>
        <taxon>Mortierellomycetes</taxon>
        <taxon>Mortierellales</taxon>
        <taxon>Mortierellaceae</taxon>
        <taxon>Linnemannia</taxon>
    </lineage>
</organism>
<evidence type="ECO:0000256" key="1">
    <source>
        <dbReference type="ARBA" id="ARBA00022729"/>
    </source>
</evidence>
<dbReference type="Pfam" id="PF10342">
    <property type="entry name" value="Kre9_KNH"/>
    <property type="match status" value="1"/>
</dbReference>